<dbReference type="Proteomes" id="UP000600946">
    <property type="component" value="Unassembled WGS sequence"/>
</dbReference>
<gene>
    <name evidence="1" type="ORF">GCM10010326_65560</name>
</gene>
<proteinExistence type="predicted"/>
<evidence type="ECO:0000313" key="1">
    <source>
        <dbReference type="EMBL" id="GGY61615.1"/>
    </source>
</evidence>
<comment type="caution">
    <text evidence="1">The sequence shown here is derived from an EMBL/GenBank/DDBJ whole genome shotgun (WGS) entry which is preliminary data.</text>
</comment>
<evidence type="ECO:0000313" key="2">
    <source>
        <dbReference type="Proteomes" id="UP000600946"/>
    </source>
</evidence>
<name>A0ABQ3AP53_9ACTN</name>
<sequence length="136" mass="15290">MEIIEPDGNTRMMSRNPLQESVQRGWDGSWYRVSTDAFEASFLPSPDEELDSVCNVEVLVKLKDGSRWSATVFTLAEVERPMKTWAGSGEALEGRYFWASDGLIVRDPGIDSMADVIAGLIEEEDFRAVLQRRADD</sequence>
<accession>A0ABQ3AP53</accession>
<organism evidence="1 2">
    <name type="scientific">Streptomyces xanthochromogenes</name>
    <dbReference type="NCBI Taxonomy" id="67384"/>
    <lineage>
        <taxon>Bacteria</taxon>
        <taxon>Bacillati</taxon>
        <taxon>Actinomycetota</taxon>
        <taxon>Actinomycetes</taxon>
        <taxon>Kitasatosporales</taxon>
        <taxon>Streptomycetaceae</taxon>
        <taxon>Streptomyces</taxon>
    </lineage>
</organism>
<reference evidence="2" key="1">
    <citation type="journal article" date="2019" name="Int. J. Syst. Evol. Microbiol.">
        <title>The Global Catalogue of Microorganisms (GCM) 10K type strain sequencing project: providing services to taxonomists for standard genome sequencing and annotation.</title>
        <authorList>
            <consortium name="The Broad Institute Genomics Platform"/>
            <consortium name="The Broad Institute Genome Sequencing Center for Infectious Disease"/>
            <person name="Wu L."/>
            <person name="Ma J."/>
        </authorList>
    </citation>
    <scope>NUCLEOTIDE SEQUENCE [LARGE SCALE GENOMIC DNA]</scope>
    <source>
        <strain evidence="2">JCM 4594</strain>
    </source>
</reference>
<keyword evidence="2" id="KW-1185">Reference proteome</keyword>
<dbReference type="EMBL" id="BMUU01000015">
    <property type="protein sequence ID" value="GGY61615.1"/>
    <property type="molecule type" value="Genomic_DNA"/>
</dbReference>
<protein>
    <submittedName>
        <fullName evidence="1">Uncharacterized protein</fullName>
    </submittedName>
</protein>